<dbReference type="Proteomes" id="UP000275530">
    <property type="component" value="Unassembled WGS sequence"/>
</dbReference>
<evidence type="ECO:0000313" key="1">
    <source>
        <dbReference type="EMBL" id="RJT29749.1"/>
    </source>
</evidence>
<name>A0A6M7TH12_9HYPH</name>
<keyword evidence="2" id="KW-1185">Reference proteome</keyword>
<proteinExistence type="predicted"/>
<reference evidence="1 2" key="1">
    <citation type="submission" date="2018-09" db="EMBL/GenBank/DDBJ databases">
        <title>Mesorhizobium carmichaelinearum sp. nov. isolated from Carmichaelinea spp. root nodules in New Zealand.</title>
        <authorList>
            <person name="De Meyer S.E."/>
        </authorList>
    </citation>
    <scope>NUCLEOTIDE SEQUENCE [LARGE SCALE GENOMIC DNA]</scope>
    <source>
        <strain evidence="1 2">LMG 28313</strain>
    </source>
</reference>
<dbReference type="AlphaFoldDB" id="A0A6M7TH12"/>
<organism evidence="1 2">
    <name type="scientific">Mesorhizobium jarvisii</name>
    <dbReference type="NCBI Taxonomy" id="1777867"/>
    <lineage>
        <taxon>Bacteria</taxon>
        <taxon>Pseudomonadati</taxon>
        <taxon>Pseudomonadota</taxon>
        <taxon>Alphaproteobacteria</taxon>
        <taxon>Hyphomicrobiales</taxon>
        <taxon>Phyllobacteriaceae</taxon>
        <taxon>Mesorhizobium</taxon>
    </lineage>
</organism>
<evidence type="ECO:0000313" key="2">
    <source>
        <dbReference type="Proteomes" id="UP000275530"/>
    </source>
</evidence>
<sequence length="309" mass="34490">MPSKNPFSHLRPDQIDLEVMSGFHLEGKYFSVSVQLSDENDEIGHSYLLKVLFDGKTLRYETLLEVPNLILAHVSPTPIDHVALEIGGTTHFLHGTAHAASGTPDLFFNKLYHQEDGAVYLYGEHGTVCVAEGHAWRTIKPIAKSFLRAMHSASNGPVHVAGDDGTLLRLAGNGWKRIPLNFNRSINAVQVAEDGVINIGCEDGYCFRYLEDDLTAIEAPDRDFFSICEFKGKRYWGDDEYGLYVQKGLKLAPLRALGYGYAMQASPEFMVVVGWKEVFLFDGSSWSGFEFGYDNGLHASIIDMSRRFL</sequence>
<gene>
    <name evidence="1" type="ORF">D3242_27950</name>
</gene>
<dbReference type="RefSeq" id="WP_064986048.1">
    <property type="nucleotide sequence ID" value="NZ_CP033507.1"/>
</dbReference>
<protein>
    <submittedName>
        <fullName evidence="1">Uncharacterized protein</fullName>
    </submittedName>
</protein>
<dbReference type="EMBL" id="QZXA01000013">
    <property type="protein sequence ID" value="RJT29749.1"/>
    <property type="molecule type" value="Genomic_DNA"/>
</dbReference>
<comment type="caution">
    <text evidence="1">The sequence shown here is derived from an EMBL/GenBank/DDBJ whole genome shotgun (WGS) entry which is preliminary data.</text>
</comment>
<accession>A0A6M7TH12</accession>